<feature type="transmembrane region" description="Helical" evidence="1">
    <location>
        <begin position="47"/>
        <end position="64"/>
    </location>
</feature>
<dbReference type="Proteomes" id="UP000534496">
    <property type="component" value="Unassembled WGS sequence"/>
</dbReference>
<proteinExistence type="predicted"/>
<name>A0A0V9R6J5_ECOLX</name>
<dbReference type="EMBL" id="DADPIR010000018">
    <property type="protein sequence ID" value="HAZ7492625.1"/>
    <property type="molecule type" value="Genomic_DNA"/>
</dbReference>
<reference evidence="2 10" key="5">
    <citation type="submission" date="2020-06" db="EMBL/GenBank/DDBJ databases">
        <title>Whole-genome sequencing of blaNDM-5 positive Escherichia coli isolated from a Japanese patient with no history of travel abroad.</title>
        <authorList>
            <person name="Ito Y."/>
            <person name="Aoki K."/>
            <person name="Nakayama N."/>
            <person name="Ohtsuka M."/>
            <person name="Ota M."/>
            <person name="Kaneko N."/>
            <person name="Yoshida M."/>
            <person name="Ishii Y."/>
            <person name="Tateda K."/>
            <person name="Matsuse H."/>
        </authorList>
    </citation>
    <scope>NUCLEOTIDE SEQUENCE [LARGE SCALE GENOMIC DNA]</scope>
    <source>
        <strain evidence="2 10">TUM18780</strain>
        <plasmid evidence="2">pMTY18780-3</plasmid>
        <plasmid evidence="10">pmty18780-3 dna</plasmid>
    </source>
</reference>
<dbReference type="Proteomes" id="UP000288730">
    <property type="component" value="Unassembled WGS sequence"/>
</dbReference>
<organism evidence="7 8">
    <name type="scientific">Escherichia coli</name>
    <dbReference type="NCBI Taxonomy" id="562"/>
    <lineage>
        <taxon>Bacteria</taxon>
        <taxon>Pseudomonadati</taxon>
        <taxon>Pseudomonadota</taxon>
        <taxon>Gammaproteobacteria</taxon>
        <taxon>Enterobacterales</taxon>
        <taxon>Enterobacteriaceae</taxon>
        <taxon>Escherichia</taxon>
    </lineage>
</organism>
<geneLocation type="plasmid" evidence="2">
    <name>pMTY18780-3</name>
</geneLocation>
<evidence type="ECO:0000313" key="8">
    <source>
        <dbReference type="Proteomes" id="UP000288730"/>
    </source>
</evidence>
<keyword evidence="1" id="KW-1133">Transmembrane helix</keyword>
<reference evidence="5" key="1">
    <citation type="journal article" date="2018" name="Genome Biol.">
        <title>SKESA: strategic k-mer extension for scrupulous assemblies.</title>
        <authorList>
            <person name="Souvorov A."/>
            <person name="Agarwala R."/>
            <person name="Lipman D.J."/>
        </authorList>
    </citation>
    <scope>NUCLEOTIDE SEQUENCE</scope>
    <source>
        <strain evidence="5">SJP41</strain>
    </source>
</reference>
<dbReference type="EMBL" id="SCJN01000001">
    <property type="protein sequence ID" value="RXD18247.1"/>
    <property type="molecule type" value="Genomic_DNA"/>
</dbReference>
<reference evidence="3 11" key="4">
    <citation type="submission" date="2019-05" db="EMBL/GenBank/DDBJ databases">
        <authorList>
            <consortium name="NARMS: The National Antimicrobial Resistance Monitoring System"/>
        </authorList>
    </citation>
    <scope>NUCLEOTIDE SEQUENCE [LARGE SCALE GENOMIC DNA]</scope>
    <source>
        <strain evidence="3 11">CVM N18EC122</strain>
        <strain evidence="4 12">CVM N19EC0189</strain>
    </source>
</reference>
<reference evidence="5" key="6">
    <citation type="submission" date="2021-03" db="EMBL/GenBank/DDBJ databases">
        <authorList>
            <consortium name="NCBI Pathogen Detection Project"/>
        </authorList>
    </citation>
    <scope>NUCLEOTIDE SEQUENCE</scope>
    <source>
        <strain evidence="5">SJP41</strain>
    </source>
</reference>
<dbReference type="EMBL" id="AP023200">
    <property type="protein sequence ID" value="BCG39816.1"/>
    <property type="molecule type" value="Genomic_DNA"/>
</dbReference>
<evidence type="ECO:0000256" key="1">
    <source>
        <dbReference type="SAM" id="Phobius"/>
    </source>
</evidence>
<accession>A0A0V9R6J5</accession>
<evidence type="ECO:0000313" key="6">
    <source>
        <dbReference type="EMBL" id="MQK24590.1"/>
    </source>
</evidence>
<feature type="transmembrane region" description="Helical" evidence="1">
    <location>
        <begin position="12"/>
        <end position="35"/>
    </location>
</feature>
<dbReference type="EMBL" id="AASVQO010000015">
    <property type="protein sequence ID" value="EFH3675327.1"/>
    <property type="molecule type" value="Genomic_DNA"/>
</dbReference>
<evidence type="ECO:0000313" key="2">
    <source>
        <dbReference type="EMBL" id="BCG39816.1"/>
    </source>
</evidence>
<gene>
    <name evidence="3" type="ORF">E6D34_08245</name>
    <name evidence="6" type="ORF">EIZ93_09730</name>
    <name evidence="7" type="ORF">EPS76_00095</name>
    <name evidence="4" type="ORF">F9461_19225</name>
    <name evidence="5" type="ORF">J8F57_002859</name>
    <name evidence="2" type="ORF">TUM18780_49780</name>
</gene>
<reference evidence="6 9" key="2">
    <citation type="journal article" date="2019" name="Environ. Health Perspect.">
        <title>Inter-host Transmission of Carbapenemase-Producing Escherichia coli among Humans and Backyard Animals.</title>
        <authorList>
            <person name="Li J."/>
            <person name="Bi Z."/>
            <person name="Ma S."/>
            <person name="Chen B."/>
            <person name="Cai C."/>
            <person name="He J."/>
            <person name="Schwarz S."/>
            <person name="Sun C."/>
            <person name="Zhou Y."/>
            <person name="Yin J."/>
            <person name="Hulth A."/>
            <person name="Wang Y."/>
            <person name="Shen Z."/>
            <person name="Wang S."/>
            <person name="Wu C."/>
            <person name="Nilsson L.E."/>
            <person name="Walsh T.R."/>
            <person name="Borjesson S."/>
            <person name="Shen J."/>
            <person name="Sun Q."/>
            <person name="Wang Y."/>
        </authorList>
    </citation>
    <scope>NUCLEOTIDE SEQUENCE [LARGE SCALE GENOMIC DNA]</scope>
    <source>
        <strain evidence="6 9">A016f</strain>
    </source>
</reference>
<evidence type="ECO:0000313" key="12">
    <source>
        <dbReference type="Proteomes" id="UP000534496"/>
    </source>
</evidence>
<keyword evidence="1" id="KW-0472">Membrane</keyword>
<sequence length="65" mass="7112">MNWFSNHFGKTWLAILAFIALMAAGWVSNIVKLVCSGDLQFQAGMTLARVVGIFVFPVGSVLGYF</sequence>
<evidence type="ECO:0000313" key="10">
    <source>
        <dbReference type="Proteomes" id="UP000509260"/>
    </source>
</evidence>
<protein>
    <submittedName>
        <fullName evidence="7">Uncharacterized protein</fullName>
    </submittedName>
</protein>
<dbReference type="AlphaFoldDB" id="A0A0V9R6J5"/>
<evidence type="ECO:0000313" key="7">
    <source>
        <dbReference type="EMBL" id="RXD18247.1"/>
    </source>
</evidence>
<dbReference type="RefSeq" id="WP_021533180.1">
    <property type="nucleotide sequence ID" value="NZ_AP022542.1"/>
</dbReference>
<dbReference type="Proteomes" id="UP000359125">
    <property type="component" value="Unassembled WGS sequence"/>
</dbReference>
<dbReference type="EMBL" id="AASEBA010000012">
    <property type="protein sequence ID" value="EFC9749261.1"/>
    <property type="molecule type" value="Genomic_DNA"/>
</dbReference>
<geneLocation type="plasmid" evidence="10">
    <name>pmty18780-3 dna</name>
</geneLocation>
<keyword evidence="1" id="KW-0812">Transmembrane</keyword>
<dbReference type="Proteomes" id="UP000532204">
    <property type="component" value="Unassembled WGS sequence"/>
</dbReference>
<reference evidence="7 8" key="3">
    <citation type="submission" date="2019-01" db="EMBL/GenBank/DDBJ databases">
        <title>Genomic analysis of febrile catheter-associated UTI E. coli isolates.</title>
        <authorList>
            <person name="Potter R."/>
            <person name="Zou Z."/>
            <person name="Henderson J."/>
            <person name="Dantas G."/>
        </authorList>
    </citation>
    <scope>NUCLEOTIDE SEQUENCE [LARGE SCALE GENOMIC DNA]</scope>
    <source>
        <strain evidence="7 8">29_CAASB</strain>
    </source>
</reference>
<dbReference type="Proteomes" id="UP000868636">
    <property type="component" value="Unassembled WGS sequence"/>
</dbReference>
<evidence type="ECO:0000313" key="9">
    <source>
        <dbReference type="Proteomes" id="UP000359125"/>
    </source>
</evidence>
<keyword evidence="2" id="KW-0614">Plasmid</keyword>
<evidence type="ECO:0000313" key="3">
    <source>
        <dbReference type="EMBL" id="EFC9749261.1"/>
    </source>
</evidence>
<dbReference type="Proteomes" id="UP000509260">
    <property type="component" value="Plasmid pMTY18780-3"/>
</dbReference>
<evidence type="ECO:0000313" key="4">
    <source>
        <dbReference type="EMBL" id="EFH3675327.1"/>
    </source>
</evidence>
<evidence type="ECO:0000313" key="11">
    <source>
        <dbReference type="Proteomes" id="UP000532204"/>
    </source>
</evidence>
<dbReference type="EMBL" id="RYCF01000022">
    <property type="protein sequence ID" value="MQK24590.1"/>
    <property type="molecule type" value="Genomic_DNA"/>
</dbReference>
<evidence type="ECO:0000313" key="5">
    <source>
        <dbReference type="EMBL" id="HAZ7492625.1"/>
    </source>
</evidence>